<dbReference type="InterPro" id="IPR036291">
    <property type="entry name" value="NAD(P)-bd_dom_sf"/>
</dbReference>
<dbReference type="InterPro" id="IPR011032">
    <property type="entry name" value="GroES-like_sf"/>
</dbReference>
<evidence type="ECO:0000256" key="3">
    <source>
        <dbReference type="ARBA" id="ARBA00023002"/>
    </source>
</evidence>
<dbReference type="Gene3D" id="3.90.180.10">
    <property type="entry name" value="Medium-chain alcohol dehydrogenases, catalytic domain"/>
    <property type="match status" value="1"/>
</dbReference>
<proteinExistence type="inferred from homology"/>
<protein>
    <submittedName>
        <fullName evidence="6">Zinc-binding dehydrogenase</fullName>
    </submittedName>
</protein>
<gene>
    <name evidence="6" type="ORF">ISF26_06685</name>
</gene>
<evidence type="ECO:0000256" key="4">
    <source>
        <dbReference type="RuleBase" id="RU361277"/>
    </source>
</evidence>
<dbReference type="InterPro" id="IPR013154">
    <property type="entry name" value="ADH-like_N"/>
</dbReference>
<keyword evidence="3" id="KW-0560">Oxidoreductase</keyword>
<dbReference type="InterPro" id="IPR002328">
    <property type="entry name" value="ADH_Zn_CS"/>
</dbReference>
<feature type="domain" description="Enoyl reductase (ER)" evidence="5">
    <location>
        <begin position="8"/>
        <end position="340"/>
    </location>
</feature>
<dbReference type="InterPro" id="IPR013149">
    <property type="entry name" value="ADH-like_C"/>
</dbReference>
<dbReference type="PROSITE" id="PS00059">
    <property type="entry name" value="ADH_ZINC"/>
    <property type="match status" value="1"/>
</dbReference>
<dbReference type="RefSeq" id="WP_230843134.1">
    <property type="nucleotide sequence ID" value="NZ_CP063845.1"/>
</dbReference>
<dbReference type="Pfam" id="PF08240">
    <property type="entry name" value="ADH_N"/>
    <property type="match status" value="1"/>
</dbReference>
<dbReference type="SUPFAM" id="SSF50129">
    <property type="entry name" value="GroES-like"/>
    <property type="match status" value="1"/>
</dbReference>
<dbReference type="Pfam" id="PF00107">
    <property type="entry name" value="ADH_zinc_N"/>
    <property type="match status" value="1"/>
</dbReference>
<dbReference type="InterPro" id="IPR050129">
    <property type="entry name" value="Zn_alcohol_dh"/>
</dbReference>
<accession>A0ABY3PR53</accession>
<comment type="similarity">
    <text evidence="4">Belongs to the zinc-containing alcohol dehydrogenase family.</text>
</comment>
<dbReference type="EMBL" id="CP063845">
    <property type="protein sequence ID" value="UFP95902.1"/>
    <property type="molecule type" value="Genomic_DNA"/>
</dbReference>
<keyword evidence="2 4" id="KW-0862">Zinc</keyword>
<name>A0ABY3PR53_9CYAN</name>
<organism evidence="6 7">
    <name type="scientific">Gloeobacter morelensis MG652769</name>
    <dbReference type="NCBI Taxonomy" id="2781736"/>
    <lineage>
        <taxon>Bacteria</taxon>
        <taxon>Bacillati</taxon>
        <taxon>Cyanobacteriota</taxon>
        <taxon>Cyanophyceae</taxon>
        <taxon>Gloeobacterales</taxon>
        <taxon>Gloeobacteraceae</taxon>
        <taxon>Gloeobacter</taxon>
        <taxon>Gloeobacter morelensis</taxon>
    </lineage>
</organism>
<evidence type="ECO:0000313" key="6">
    <source>
        <dbReference type="EMBL" id="UFP95902.1"/>
    </source>
</evidence>
<keyword evidence="1 4" id="KW-0479">Metal-binding</keyword>
<sequence length="344" mass="36397">MHSAMLYGVEDVRLEEVPCPEPGPGEVLVRVVVAPTCGTDLKVWLRGGHARMLVPPTPFGHEFAGEIAALGEGVSGWRSGEQVVANNSAPCFDCYYCRRERFSLCENLIFNNGTFAEYLRIPAAIVRHNLLTVPPGLPLELAAMSEPLACVLHGVEEAGVRAGDTAVVMGDGAIGLMLVAVCAVRGAAVILAGGQSARLAVAEQLGAQVTLNYRRAGDPVGRLRALTEGGRGADVVIEATGKPAAWEAAIATARPGATVLLFGGCPRGTAVSVDTENLHYNELTLKGVFHNTPRHVREALALIACRRIPFELLVSDSLPLGKLEEALARMRDRTAIKVAMLPGS</sequence>
<evidence type="ECO:0000313" key="7">
    <source>
        <dbReference type="Proteomes" id="UP001054846"/>
    </source>
</evidence>
<evidence type="ECO:0000256" key="2">
    <source>
        <dbReference type="ARBA" id="ARBA00022833"/>
    </source>
</evidence>
<keyword evidence="7" id="KW-1185">Reference proteome</keyword>
<evidence type="ECO:0000259" key="5">
    <source>
        <dbReference type="SMART" id="SM00829"/>
    </source>
</evidence>
<dbReference type="PANTHER" id="PTHR43401:SF2">
    <property type="entry name" value="L-THREONINE 3-DEHYDROGENASE"/>
    <property type="match status" value="1"/>
</dbReference>
<reference evidence="6 7" key="1">
    <citation type="journal article" date="2021" name="Genome Biol. Evol.">
        <title>Complete Genome Sequencing of a Novel Gloeobacter Species from a Waterfall Cave in Mexico.</title>
        <authorList>
            <person name="Saw J.H."/>
            <person name="Cardona T."/>
            <person name="Montejano G."/>
        </authorList>
    </citation>
    <scope>NUCLEOTIDE SEQUENCE [LARGE SCALE GENOMIC DNA]</scope>
    <source>
        <strain evidence="6">MG652769</strain>
    </source>
</reference>
<dbReference type="SUPFAM" id="SSF51735">
    <property type="entry name" value="NAD(P)-binding Rossmann-fold domains"/>
    <property type="match status" value="1"/>
</dbReference>
<dbReference type="Gene3D" id="3.40.50.720">
    <property type="entry name" value="NAD(P)-binding Rossmann-like Domain"/>
    <property type="match status" value="1"/>
</dbReference>
<evidence type="ECO:0000256" key="1">
    <source>
        <dbReference type="ARBA" id="ARBA00022723"/>
    </source>
</evidence>
<dbReference type="Proteomes" id="UP001054846">
    <property type="component" value="Chromosome"/>
</dbReference>
<dbReference type="PANTHER" id="PTHR43401">
    <property type="entry name" value="L-THREONINE 3-DEHYDROGENASE"/>
    <property type="match status" value="1"/>
</dbReference>
<comment type="cofactor">
    <cofactor evidence="4">
        <name>Zn(2+)</name>
        <dbReference type="ChEBI" id="CHEBI:29105"/>
    </cofactor>
</comment>
<dbReference type="SMART" id="SM00829">
    <property type="entry name" value="PKS_ER"/>
    <property type="match status" value="1"/>
</dbReference>
<dbReference type="InterPro" id="IPR020843">
    <property type="entry name" value="ER"/>
</dbReference>